<reference evidence="1 2" key="1">
    <citation type="journal article" date="2018" name="Int. J. Syst. Evol. Microbiol.">
        <title>Bifidobacterium callitrichidarum sp. nov. from the faeces of the emperor tamarin (Saguinus imperator).</title>
        <authorList>
            <person name="Modesto M."/>
            <person name="Michelini S."/>
            <person name="Sansosti M.C."/>
            <person name="De Filippo C."/>
            <person name="Cavalieri D."/>
            <person name="Qvirist L."/>
            <person name="Andlid T."/>
            <person name="Spiezio C."/>
            <person name="Sandri C."/>
            <person name="Pascarelli S."/>
            <person name="Sgorbati B."/>
            <person name="Mattarelli P."/>
        </authorList>
    </citation>
    <scope>NUCLEOTIDE SEQUENCE [LARGE SCALE GENOMIC DNA]</scope>
    <source>
        <strain evidence="1 2">TRI 5</strain>
    </source>
</reference>
<sequence length="507" mass="57143">MGDVRREMERLRPVYETGVLRLLLRANAKLYVALLRAAFDPLTGELPRETLEERFAQSLSTLADTGDYTPKPEQTYAEAAHQILVDLSREGDGDYAWLANAHDAASHRFLYRLTARAHRAIDALGRLEDDTRTLSGAQANSIIMEIEHARMQLTADPGERVRLLNQEIKERRHEIKRIQQGQQHAALSEDQVRDVIAVIHNTLRGVPIDLRELVLAERDNGDALRRRMQGGDMSVDEILTAYHEEYRRSFQESDSGRRFEDAFQVIITDEGRQQIDDALRDIAKTPYLAGESSALLDQIRDELARIYEGIEAVRGQMRVSDEAVSRLVRQQTDTRYRTMLGTLNRLFVRLNANAKAHPNDASRPYPTNSAGAQFAALPTRPARSMARSAALGLSDMQLRQGDNTSPVDLKSMIVGGGPRLHRMIALIRHDPAIRTDGRIDVAASFNRLPDEERRESELIGFLSTLPCSSDATGATWHCITLDGTQRDWITRPILTTRDELDEIVRQG</sequence>
<dbReference type="InterPro" id="IPR021804">
    <property type="entry name" value="DUF3375"/>
</dbReference>
<evidence type="ECO:0000313" key="1">
    <source>
        <dbReference type="EMBL" id="PWG66920.1"/>
    </source>
</evidence>
<dbReference type="OrthoDB" id="3237906at2"/>
<dbReference type="Proteomes" id="UP000245876">
    <property type="component" value="Unassembled WGS sequence"/>
</dbReference>
<dbReference type="RefSeq" id="WP_109056159.1">
    <property type="nucleotide sequence ID" value="NZ_QFFM01000002.1"/>
</dbReference>
<keyword evidence="2" id="KW-1185">Reference proteome</keyword>
<dbReference type="Pfam" id="PF11855">
    <property type="entry name" value="DUF3375"/>
    <property type="match status" value="1"/>
</dbReference>
<accession>A0A2U2NCW2</accession>
<name>A0A2U2NCW2_9BIFI</name>
<protein>
    <submittedName>
        <fullName evidence="1">DUF3375 domain-containing protein</fullName>
    </submittedName>
</protein>
<dbReference type="EMBL" id="QFFM01000002">
    <property type="protein sequence ID" value="PWG66920.1"/>
    <property type="molecule type" value="Genomic_DNA"/>
</dbReference>
<gene>
    <name evidence="1" type="ORF">DF196_01490</name>
</gene>
<organism evidence="1 2">
    <name type="scientific">Bifidobacterium callitrichidarum</name>
    <dbReference type="NCBI Taxonomy" id="2052941"/>
    <lineage>
        <taxon>Bacteria</taxon>
        <taxon>Bacillati</taxon>
        <taxon>Actinomycetota</taxon>
        <taxon>Actinomycetes</taxon>
        <taxon>Bifidobacteriales</taxon>
        <taxon>Bifidobacteriaceae</taxon>
        <taxon>Bifidobacterium</taxon>
    </lineage>
</organism>
<comment type="caution">
    <text evidence="1">The sequence shown here is derived from an EMBL/GenBank/DDBJ whole genome shotgun (WGS) entry which is preliminary data.</text>
</comment>
<dbReference type="AlphaFoldDB" id="A0A2U2NCW2"/>
<evidence type="ECO:0000313" key="2">
    <source>
        <dbReference type="Proteomes" id="UP000245876"/>
    </source>
</evidence>
<proteinExistence type="predicted"/>